<gene>
    <name evidence="5" type="ORF">NCTC8139_01760</name>
</gene>
<protein>
    <recommendedName>
        <fullName evidence="7">Mammalian cell entry protein</fullName>
    </recommendedName>
</protein>
<organism evidence="5 6">
    <name type="scientific">Gordonia paraffinivorans</name>
    <dbReference type="NCBI Taxonomy" id="175628"/>
    <lineage>
        <taxon>Bacteria</taxon>
        <taxon>Bacillati</taxon>
        <taxon>Actinomycetota</taxon>
        <taxon>Actinomycetes</taxon>
        <taxon>Mycobacteriales</taxon>
        <taxon>Gordoniaceae</taxon>
        <taxon>Gordonia</taxon>
    </lineage>
</organism>
<comment type="subcellular location">
    <subcellularLocation>
        <location evidence="1">Membrane</location>
    </subcellularLocation>
</comment>
<evidence type="ECO:0000256" key="2">
    <source>
        <dbReference type="ARBA" id="ARBA00023136"/>
    </source>
</evidence>
<reference evidence="5 6" key="1">
    <citation type="submission" date="2019-02" db="EMBL/GenBank/DDBJ databases">
        <authorList>
            <consortium name="Pathogen Informatics"/>
        </authorList>
    </citation>
    <scope>NUCLEOTIDE SEQUENCE [LARGE SCALE GENOMIC DNA]</scope>
    <source>
        <strain evidence="5 6">3012STDY6756503</strain>
    </source>
</reference>
<evidence type="ECO:0000256" key="4">
    <source>
        <dbReference type="SAM" id="Phobius"/>
    </source>
</evidence>
<dbReference type="GeneID" id="60749773"/>
<evidence type="ECO:0000256" key="1">
    <source>
        <dbReference type="ARBA" id="ARBA00004370"/>
    </source>
</evidence>
<dbReference type="PANTHER" id="PTHR37042">
    <property type="entry name" value="OUTER MEMBRANE PROTEIN RV1973"/>
    <property type="match status" value="1"/>
</dbReference>
<accession>A0ABD7V1J7</accession>
<proteinExistence type="predicted"/>
<name>A0ABD7V1J7_9ACTN</name>
<dbReference type="AlphaFoldDB" id="A0ABD7V1J7"/>
<sequence>MAEDDQRDGQFVTPDVSTTTPAGAADTSEEMVEARAAGGSESRRRPVRSAPIRRGRGGSKKAGKPVADSAPRAETSVAAAADEDDRAENSTSEVTGAEVAQAGTGREEAASTVSLDKPAAGTDSVSPDFAEEAAPDPSEVERTISYRERRRARLAATGPESSGVRYKGSGRTSARTVVGVVLSIVIIAVCAVASIVFALGIAHQDEVDDLRAEYSTFASQVLLNLTSMNPDTVDQTLESVQKDTSGKVKEEVQNNISQVASLVRDGKLETKTIILSSAVTKAEPDEGSVIMVFGWHQRSLDGQIPSQEKVFRWRVDMTRINGELKMTDFEWVA</sequence>
<keyword evidence="4" id="KW-1133">Transmembrane helix</keyword>
<keyword evidence="4" id="KW-0812">Transmembrane</keyword>
<dbReference type="RefSeq" id="WP_210754816.1">
    <property type="nucleotide sequence ID" value="NZ_CAACYD010000006.1"/>
</dbReference>
<dbReference type="EMBL" id="CAACYD010000006">
    <property type="protein sequence ID" value="VFA88217.1"/>
    <property type="molecule type" value="Genomic_DNA"/>
</dbReference>
<dbReference type="Proteomes" id="UP000360750">
    <property type="component" value="Unassembled WGS sequence"/>
</dbReference>
<keyword evidence="2 4" id="KW-0472">Membrane</keyword>
<comment type="caution">
    <text evidence="5">The sequence shown here is derived from an EMBL/GenBank/DDBJ whole genome shotgun (WGS) entry which is preliminary data.</text>
</comment>
<evidence type="ECO:0000256" key="3">
    <source>
        <dbReference type="SAM" id="MobiDB-lite"/>
    </source>
</evidence>
<dbReference type="GO" id="GO:0016020">
    <property type="term" value="C:membrane"/>
    <property type="evidence" value="ECO:0007669"/>
    <property type="project" value="UniProtKB-SubCell"/>
</dbReference>
<evidence type="ECO:0000313" key="6">
    <source>
        <dbReference type="Proteomes" id="UP000360750"/>
    </source>
</evidence>
<feature type="transmembrane region" description="Helical" evidence="4">
    <location>
        <begin position="177"/>
        <end position="202"/>
    </location>
</feature>
<feature type="compositionally biased region" description="Basic residues" evidence="3">
    <location>
        <begin position="45"/>
        <end position="63"/>
    </location>
</feature>
<feature type="region of interest" description="Disordered" evidence="3">
    <location>
        <begin position="1"/>
        <end position="142"/>
    </location>
</feature>
<evidence type="ECO:0008006" key="7">
    <source>
        <dbReference type="Google" id="ProtNLM"/>
    </source>
</evidence>
<dbReference type="PANTHER" id="PTHR37042:SF4">
    <property type="entry name" value="OUTER MEMBRANE PROTEIN RV1973"/>
    <property type="match status" value="1"/>
</dbReference>
<evidence type="ECO:0000313" key="5">
    <source>
        <dbReference type="EMBL" id="VFA88217.1"/>
    </source>
</evidence>